<comment type="caution">
    <text evidence="8">The sequence shown here is derived from an EMBL/GenBank/DDBJ whole genome shotgun (WGS) entry which is preliminary data.</text>
</comment>
<evidence type="ECO:0000256" key="4">
    <source>
        <dbReference type="ARBA" id="ARBA00022989"/>
    </source>
</evidence>
<dbReference type="EMBL" id="RBIE01000001">
    <property type="protein sequence ID" value="RKQ63537.1"/>
    <property type="molecule type" value="Genomic_DNA"/>
</dbReference>
<accession>A0A420W899</accession>
<evidence type="ECO:0000256" key="2">
    <source>
        <dbReference type="ARBA" id="ARBA00022692"/>
    </source>
</evidence>
<dbReference type="AlphaFoldDB" id="A0A420W899"/>
<feature type="domain" description="Cytochrome c assembly protein" evidence="7">
    <location>
        <begin position="69"/>
        <end position="263"/>
    </location>
</feature>
<keyword evidence="9" id="KW-1185">Reference proteome</keyword>
<feature type="transmembrane region" description="Helical" evidence="6">
    <location>
        <begin position="241"/>
        <end position="262"/>
    </location>
</feature>
<keyword evidence="5 6" id="KW-0472">Membrane</keyword>
<feature type="transmembrane region" description="Helical" evidence="6">
    <location>
        <begin position="6"/>
        <end position="27"/>
    </location>
</feature>
<evidence type="ECO:0000313" key="9">
    <source>
        <dbReference type="Proteomes" id="UP000280881"/>
    </source>
</evidence>
<dbReference type="InterPro" id="IPR002541">
    <property type="entry name" value="Cyt_c_assembly"/>
</dbReference>
<dbReference type="GO" id="GO:0017004">
    <property type="term" value="P:cytochrome complex assembly"/>
    <property type="evidence" value="ECO:0007669"/>
    <property type="project" value="UniProtKB-KW"/>
</dbReference>
<dbReference type="OrthoDB" id="9814290at2"/>
<protein>
    <submittedName>
        <fullName evidence="8">ABC-type uncharacterized transport system permease subunit</fullName>
    </submittedName>
</protein>
<comment type="subcellular location">
    <subcellularLocation>
        <location evidence="1">Membrane</location>
        <topology evidence="1">Multi-pass membrane protein</topology>
    </subcellularLocation>
</comment>
<evidence type="ECO:0000256" key="1">
    <source>
        <dbReference type="ARBA" id="ARBA00004141"/>
    </source>
</evidence>
<dbReference type="PANTHER" id="PTHR30071:SF1">
    <property type="entry name" value="CYTOCHROME B_B6 PROTEIN-RELATED"/>
    <property type="match status" value="1"/>
</dbReference>
<dbReference type="Proteomes" id="UP000280881">
    <property type="component" value="Unassembled WGS sequence"/>
</dbReference>
<feature type="transmembrane region" description="Helical" evidence="6">
    <location>
        <begin position="126"/>
        <end position="152"/>
    </location>
</feature>
<dbReference type="RefSeq" id="WP_121169781.1">
    <property type="nucleotide sequence ID" value="NZ_RBIE01000001.1"/>
</dbReference>
<evidence type="ECO:0000256" key="5">
    <source>
        <dbReference type="ARBA" id="ARBA00023136"/>
    </source>
</evidence>
<evidence type="ECO:0000259" key="7">
    <source>
        <dbReference type="Pfam" id="PF01578"/>
    </source>
</evidence>
<feature type="transmembrane region" description="Helical" evidence="6">
    <location>
        <begin position="177"/>
        <end position="199"/>
    </location>
</feature>
<evidence type="ECO:0000256" key="3">
    <source>
        <dbReference type="ARBA" id="ARBA00022748"/>
    </source>
</evidence>
<keyword evidence="2 6" id="KW-0812">Transmembrane</keyword>
<feature type="transmembrane region" description="Helical" evidence="6">
    <location>
        <begin position="34"/>
        <end position="56"/>
    </location>
</feature>
<proteinExistence type="predicted"/>
<feature type="transmembrane region" description="Helical" evidence="6">
    <location>
        <begin position="68"/>
        <end position="84"/>
    </location>
</feature>
<evidence type="ECO:0000256" key="6">
    <source>
        <dbReference type="SAM" id="Phobius"/>
    </source>
</evidence>
<gene>
    <name evidence="8" type="ORF">C7457_0411</name>
</gene>
<dbReference type="InterPro" id="IPR045062">
    <property type="entry name" value="Cyt_c_biogenesis_CcsA/CcmC"/>
</dbReference>
<name>A0A420W899_9BACT</name>
<evidence type="ECO:0000313" key="8">
    <source>
        <dbReference type="EMBL" id="RKQ63537.1"/>
    </source>
</evidence>
<feature type="transmembrane region" description="Helical" evidence="6">
    <location>
        <begin position="96"/>
        <end position="114"/>
    </location>
</feature>
<dbReference type="GO" id="GO:0005886">
    <property type="term" value="C:plasma membrane"/>
    <property type="evidence" value="ECO:0007669"/>
    <property type="project" value="TreeGrafter"/>
</dbReference>
<feature type="transmembrane region" description="Helical" evidence="6">
    <location>
        <begin position="215"/>
        <end position="234"/>
    </location>
</feature>
<keyword evidence="4 6" id="KW-1133">Transmembrane helix</keyword>
<sequence>MEPKAFIYTSAVLYGVSAFHYLLYLLFRKEKLAVVGLYSARFGFLTNLFGLLLEVFNGGTVTLFTPKGAFLIFSLTLVSVFLYFSTKHKLSLSGAFLMPWATLFSILSCVSSGAPKTELPVGIVGVVHIVSAFFGYSAFMFSAILSVIYLIFERHLKRKKFSIFFFKLPSLTKLESIIYTSITVGFVFITISMFVGAVWSEELFGTYWSWHPKQVATLISWFTYAGIIHLYLYGNWKGKRICYLSILGFSIILLNFLGVNLLSKKDVHSFKG</sequence>
<dbReference type="PANTHER" id="PTHR30071">
    <property type="entry name" value="HEME EXPORTER PROTEIN C"/>
    <property type="match status" value="1"/>
</dbReference>
<reference evidence="8 9" key="1">
    <citation type="submission" date="2018-10" db="EMBL/GenBank/DDBJ databases">
        <title>Genomic Encyclopedia of Type Strains, Phase IV (KMG-IV): sequencing the most valuable type-strain genomes for metagenomic binning, comparative biology and taxonomic classification.</title>
        <authorList>
            <person name="Goeker M."/>
        </authorList>
    </citation>
    <scope>NUCLEOTIDE SEQUENCE [LARGE SCALE GENOMIC DNA]</scope>
    <source>
        <strain evidence="8 9">DSM 15521</strain>
    </source>
</reference>
<organism evidence="8 9">
    <name type="scientific">Thermovibrio guaymasensis</name>
    <dbReference type="NCBI Taxonomy" id="240167"/>
    <lineage>
        <taxon>Bacteria</taxon>
        <taxon>Pseudomonadati</taxon>
        <taxon>Aquificota</taxon>
        <taxon>Aquificia</taxon>
        <taxon>Desulfurobacteriales</taxon>
        <taxon>Desulfurobacteriaceae</taxon>
        <taxon>Thermovibrio</taxon>
    </lineage>
</organism>
<dbReference type="Pfam" id="PF01578">
    <property type="entry name" value="Cytochrom_C_asm"/>
    <property type="match status" value="1"/>
</dbReference>
<keyword evidence="3" id="KW-0201">Cytochrome c-type biogenesis</keyword>
<dbReference type="GO" id="GO:0020037">
    <property type="term" value="F:heme binding"/>
    <property type="evidence" value="ECO:0007669"/>
    <property type="project" value="InterPro"/>
</dbReference>